<dbReference type="InterPro" id="IPR050194">
    <property type="entry name" value="Glycosyltransferase_grp1"/>
</dbReference>
<dbReference type="RefSeq" id="WP_130967613.1">
    <property type="nucleotide sequence ID" value="NZ_SIXI01000003.1"/>
</dbReference>
<feature type="domain" description="Glycosyltransferase subfamily 4-like N-terminal" evidence="2">
    <location>
        <begin position="17"/>
        <end position="177"/>
    </location>
</feature>
<dbReference type="NCBIfam" id="TIGR04047">
    <property type="entry name" value="MSMEG_0565_glyc"/>
    <property type="match status" value="1"/>
</dbReference>
<evidence type="ECO:0000313" key="3">
    <source>
        <dbReference type="EMBL" id="TBO31194.1"/>
    </source>
</evidence>
<keyword evidence="4" id="KW-1185">Reference proteome</keyword>
<dbReference type="PANTHER" id="PTHR45947:SF3">
    <property type="entry name" value="SULFOQUINOVOSYL TRANSFERASE SQD2"/>
    <property type="match status" value="1"/>
</dbReference>
<dbReference type="OrthoDB" id="433681at2"/>
<evidence type="ECO:0000313" key="4">
    <source>
        <dbReference type="Proteomes" id="UP000292120"/>
    </source>
</evidence>
<dbReference type="InterPro" id="IPR023986">
    <property type="entry name" value="GlycosylTfrase_MSMEG0565"/>
</dbReference>
<dbReference type="PANTHER" id="PTHR45947">
    <property type="entry name" value="SULFOQUINOVOSYL TRANSFERASE SQD2"/>
    <property type="match status" value="1"/>
</dbReference>
<dbReference type="Pfam" id="PF00534">
    <property type="entry name" value="Glycos_transf_1"/>
    <property type="match status" value="1"/>
</dbReference>
<feature type="domain" description="Glycosyl transferase family 1" evidence="1">
    <location>
        <begin position="195"/>
        <end position="366"/>
    </location>
</feature>
<dbReference type="InterPro" id="IPR028098">
    <property type="entry name" value="Glyco_trans_4-like_N"/>
</dbReference>
<dbReference type="InterPro" id="IPR001296">
    <property type="entry name" value="Glyco_trans_1"/>
</dbReference>
<dbReference type="CDD" id="cd03801">
    <property type="entry name" value="GT4_PimA-like"/>
    <property type="match status" value="1"/>
</dbReference>
<reference evidence="3 4" key="1">
    <citation type="submission" date="2019-02" db="EMBL/GenBank/DDBJ databases">
        <title>Aquabacterium sp. strain KMB7.</title>
        <authorList>
            <person name="Chen W.-M."/>
        </authorList>
    </citation>
    <scope>NUCLEOTIDE SEQUENCE [LARGE SCALE GENOMIC DNA]</scope>
    <source>
        <strain evidence="3 4">KMB7</strain>
    </source>
</reference>
<comment type="caution">
    <text evidence="3">The sequence shown here is derived from an EMBL/GenBank/DDBJ whole genome shotgun (WGS) entry which is preliminary data.</text>
</comment>
<dbReference type="GO" id="GO:0016758">
    <property type="term" value="F:hexosyltransferase activity"/>
    <property type="evidence" value="ECO:0007669"/>
    <property type="project" value="TreeGrafter"/>
</dbReference>
<protein>
    <submittedName>
        <fullName evidence="3">MSMEG_0565 family glycosyltransferase</fullName>
    </submittedName>
</protein>
<organism evidence="3 4">
    <name type="scientific">Aquabacterium lacunae</name>
    <dbReference type="NCBI Taxonomy" id="2528630"/>
    <lineage>
        <taxon>Bacteria</taxon>
        <taxon>Pseudomonadati</taxon>
        <taxon>Pseudomonadota</taxon>
        <taxon>Betaproteobacteria</taxon>
        <taxon>Burkholderiales</taxon>
        <taxon>Aquabacterium</taxon>
    </lineage>
</organism>
<dbReference type="SUPFAM" id="SSF53756">
    <property type="entry name" value="UDP-Glycosyltransferase/glycogen phosphorylase"/>
    <property type="match status" value="1"/>
</dbReference>
<evidence type="ECO:0000259" key="2">
    <source>
        <dbReference type="Pfam" id="PF13439"/>
    </source>
</evidence>
<dbReference type="EMBL" id="SIXI01000003">
    <property type="protein sequence ID" value="TBO31194.1"/>
    <property type="molecule type" value="Genomic_DNA"/>
</dbReference>
<proteinExistence type="predicted"/>
<dbReference type="Pfam" id="PF13439">
    <property type="entry name" value="Glyco_transf_4"/>
    <property type="match status" value="1"/>
</dbReference>
<evidence type="ECO:0000259" key="1">
    <source>
        <dbReference type="Pfam" id="PF00534"/>
    </source>
</evidence>
<name>A0A4Q9GYS8_9BURK</name>
<accession>A0A4Q9GYS8</accession>
<dbReference type="Proteomes" id="UP000292120">
    <property type="component" value="Unassembled WGS sequence"/>
</dbReference>
<sequence length="405" mass="43616">MNRPLRIALLMHSLNPRGGVVHTLELADALCAQGHAVTVIAAGRPGQALFRPTAAALSVAPLGDLPPALVPMVGARMQAVAAHLRRLDLSAFDVLHSQDSITANALADLKAEGRIEGFWRTVHHLDAFDDAQLSAWQARGVNAATQLLCVSDLWQQTLAHDWHRAAHRVRNGVNLRRFQPALSAAQHEADARVLAQLGLQDGSPYWLAVGGVEERKNTPRLLEAFATLRAPAPSARLVIVGGASLLEHAQAQAEFESIRQAHGLAPGQPHADRLVVTGPVPDGVLPALYRRATALAMPSTKEGFGLVAIEAMACGTPAIVSRVAPFTEHLQPGEAFWVDPLDVHDIQQALRLTLDPEQRARVARCARSVAARFDWSACAQQHLSLYRRALASTARQSTHTLNSHA</sequence>
<keyword evidence="3" id="KW-0808">Transferase</keyword>
<dbReference type="AlphaFoldDB" id="A0A4Q9GYS8"/>
<gene>
    <name evidence="3" type="ORF">EYS42_08055</name>
</gene>
<dbReference type="Gene3D" id="3.40.50.2000">
    <property type="entry name" value="Glycogen Phosphorylase B"/>
    <property type="match status" value="2"/>
</dbReference>